<keyword evidence="3 5" id="KW-1133">Transmembrane helix</keyword>
<dbReference type="PANTHER" id="PTHR43759">
    <property type="entry name" value="TREHALOSE TRANSPORT SYSTEM PERMEASE PROTEIN SUGA"/>
    <property type="match status" value="1"/>
</dbReference>
<dbReference type="GO" id="GO:0005886">
    <property type="term" value="C:plasma membrane"/>
    <property type="evidence" value="ECO:0007669"/>
    <property type="project" value="UniProtKB-SubCell"/>
</dbReference>
<evidence type="ECO:0000313" key="7">
    <source>
        <dbReference type="EMBL" id="EEG73928.1"/>
    </source>
</evidence>
<keyword evidence="4 5" id="KW-0472">Membrane</keyword>
<feature type="transmembrane region" description="Helical" evidence="5">
    <location>
        <begin position="88"/>
        <end position="108"/>
    </location>
</feature>
<evidence type="ECO:0000256" key="4">
    <source>
        <dbReference type="ARBA" id="ARBA00023136"/>
    </source>
</evidence>
<feature type="transmembrane region" description="Helical" evidence="5">
    <location>
        <begin position="120"/>
        <end position="140"/>
    </location>
</feature>
<evidence type="ECO:0000256" key="5">
    <source>
        <dbReference type="RuleBase" id="RU363032"/>
    </source>
</evidence>
<accession>C0C1B4</accession>
<proteinExistence type="inferred from homology"/>
<keyword evidence="8" id="KW-1185">Reference proteome</keyword>
<feature type="transmembrane region" description="Helical" evidence="5">
    <location>
        <begin position="226"/>
        <end position="249"/>
    </location>
</feature>
<dbReference type="eggNOG" id="COG1175">
    <property type="taxonomic scope" value="Bacteria"/>
</dbReference>
<feature type="domain" description="ABC transmembrane type-1" evidence="6">
    <location>
        <begin position="82"/>
        <end position="292"/>
    </location>
</feature>
<evidence type="ECO:0000259" key="6">
    <source>
        <dbReference type="PROSITE" id="PS50928"/>
    </source>
</evidence>
<dbReference type="GO" id="GO:0055085">
    <property type="term" value="P:transmembrane transport"/>
    <property type="evidence" value="ECO:0007669"/>
    <property type="project" value="InterPro"/>
</dbReference>
<dbReference type="AlphaFoldDB" id="C0C1B4"/>
<evidence type="ECO:0000256" key="2">
    <source>
        <dbReference type="ARBA" id="ARBA00022692"/>
    </source>
</evidence>
<dbReference type="EMBL" id="ABYI02000022">
    <property type="protein sequence ID" value="EEG73928.1"/>
    <property type="molecule type" value="Genomic_DNA"/>
</dbReference>
<comment type="subcellular location">
    <subcellularLocation>
        <location evidence="5">Cell membrane</location>
        <topology evidence="5">Multi-pass membrane protein</topology>
    </subcellularLocation>
    <subcellularLocation>
        <location evidence="1">Membrane</location>
        <topology evidence="1">Multi-pass membrane protein</topology>
    </subcellularLocation>
</comment>
<reference evidence="7" key="2">
    <citation type="submission" date="2013-06" db="EMBL/GenBank/DDBJ databases">
        <title>Draft genome sequence of Clostridium hylemonae (DSM 15053).</title>
        <authorList>
            <person name="Sudarsanam P."/>
            <person name="Ley R."/>
            <person name="Guruge J."/>
            <person name="Turnbaugh P.J."/>
            <person name="Mahowald M."/>
            <person name="Liep D."/>
            <person name="Gordon J."/>
        </authorList>
    </citation>
    <scope>NUCLEOTIDE SEQUENCE</scope>
    <source>
        <strain evidence="7">DSM 15053</strain>
    </source>
</reference>
<dbReference type="OrthoDB" id="9788108at2"/>
<dbReference type="PANTHER" id="PTHR43759:SF1">
    <property type="entry name" value="GLUCOSE IMPORT SYSTEM PERMEASE PROTEIN GLCT"/>
    <property type="match status" value="1"/>
</dbReference>
<dbReference type="HOGENOM" id="CLU_016047_0_3_9"/>
<dbReference type="SUPFAM" id="SSF161098">
    <property type="entry name" value="MetI-like"/>
    <property type="match status" value="1"/>
</dbReference>
<reference evidence="7" key="1">
    <citation type="submission" date="2009-02" db="EMBL/GenBank/DDBJ databases">
        <authorList>
            <person name="Fulton L."/>
            <person name="Clifton S."/>
            <person name="Fulton B."/>
            <person name="Xu J."/>
            <person name="Minx P."/>
            <person name="Pepin K.H."/>
            <person name="Johnson M."/>
            <person name="Bhonagiri V."/>
            <person name="Nash W.E."/>
            <person name="Mardis E.R."/>
            <person name="Wilson R.K."/>
        </authorList>
    </citation>
    <scope>NUCLEOTIDE SEQUENCE [LARGE SCALE GENOMIC DNA]</scope>
    <source>
        <strain evidence="7">DSM 15053</strain>
    </source>
</reference>
<sequence>MKEQKKDSAAVSELNVVPFKTRMRPYLIVAPALIITIGIMIPFVMSIYFSLTSYSFRMPTYSFIGLKNWITILQSSGFWKSVWVTLRYAFFSTALEMGIGLGIAMLLNNLENRFSKILRVVLIFPLMVAPITATIIWQLMLNNSVGIVEKFLNFFGVYNFPWAASASTAMMTVVMIDVWVNTSFCMLLVLAGLQSLPKSPFESAKIDGGSAWFNFRNLTLPMLKPSLYIALLFRLMAALQEYAIIFGLTKGGPGDTLMNLSLTSYQTGFQFQKFGFALPYILVLWVFINIVAKQIVKRQRAAQRLASGQDEQ</sequence>
<comment type="similarity">
    <text evidence="5">Belongs to the binding-protein-dependent transport system permease family.</text>
</comment>
<feature type="transmembrane region" description="Helical" evidence="5">
    <location>
        <begin position="26"/>
        <end position="49"/>
    </location>
</feature>
<protein>
    <submittedName>
        <fullName evidence="7">ABC transporter, permease protein</fullName>
    </submittedName>
</protein>
<name>C0C1B4_9FIRM</name>
<evidence type="ECO:0000256" key="3">
    <source>
        <dbReference type="ARBA" id="ARBA00022989"/>
    </source>
</evidence>
<comment type="caution">
    <text evidence="7">The sequence shown here is derived from an EMBL/GenBank/DDBJ whole genome shotgun (WGS) entry which is preliminary data.</text>
</comment>
<dbReference type="InterPro" id="IPR035906">
    <property type="entry name" value="MetI-like_sf"/>
</dbReference>
<evidence type="ECO:0000313" key="8">
    <source>
        <dbReference type="Proteomes" id="UP000004893"/>
    </source>
</evidence>
<organism evidence="7 8">
    <name type="scientific">[Clostridium] hylemonae DSM 15053</name>
    <dbReference type="NCBI Taxonomy" id="553973"/>
    <lineage>
        <taxon>Bacteria</taxon>
        <taxon>Bacillati</taxon>
        <taxon>Bacillota</taxon>
        <taxon>Clostridia</taxon>
        <taxon>Lachnospirales</taxon>
        <taxon>Lachnospiraceae</taxon>
    </lineage>
</organism>
<dbReference type="InterPro" id="IPR052730">
    <property type="entry name" value="Sugar_ABC_transporter"/>
</dbReference>
<keyword evidence="2 5" id="KW-0812">Transmembrane</keyword>
<evidence type="ECO:0000256" key="1">
    <source>
        <dbReference type="ARBA" id="ARBA00004141"/>
    </source>
</evidence>
<gene>
    <name evidence="7" type="ORF">CLOHYLEM_05933</name>
</gene>
<dbReference type="Proteomes" id="UP000004893">
    <property type="component" value="Unassembled WGS sequence"/>
</dbReference>
<dbReference type="CDD" id="cd06261">
    <property type="entry name" value="TM_PBP2"/>
    <property type="match status" value="1"/>
</dbReference>
<dbReference type="PROSITE" id="PS50928">
    <property type="entry name" value="ABC_TM1"/>
    <property type="match status" value="1"/>
</dbReference>
<dbReference type="STRING" id="553973.CLOHYLEM_05933"/>
<dbReference type="Gene3D" id="1.10.3720.10">
    <property type="entry name" value="MetI-like"/>
    <property type="match status" value="1"/>
</dbReference>
<keyword evidence="5" id="KW-0813">Transport</keyword>
<dbReference type="RefSeq" id="WP_006443281.1">
    <property type="nucleotide sequence ID" value="NZ_CP036524.1"/>
</dbReference>
<feature type="transmembrane region" description="Helical" evidence="5">
    <location>
        <begin position="269"/>
        <end position="292"/>
    </location>
</feature>
<dbReference type="Pfam" id="PF00528">
    <property type="entry name" value="BPD_transp_1"/>
    <property type="match status" value="1"/>
</dbReference>
<dbReference type="InterPro" id="IPR000515">
    <property type="entry name" value="MetI-like"/>
</dbReference>
<feature type="transmembrane region" description="Helical" evidence="5">
    <location>
        <begin position="160"/>
        <end position="193"/>
    </location>
</feature>